<reference evidence="3 4" key="1">
    <citation type="submission" date="2024-09" db="EMBL/GenBank/DDBJ databases">
        <authorList>
            <person name="Sun Q."/>
            <person name="Mori K."/>
        </authorList>
    </citation>
    <scope>NUCLEOTIDE SEQUENCE [LARGE SCALE GENOMIC DNA]</scope>
    <source>
        <strain evidence="3 4">TBRC 3947</strain>
    </source>
</reference>
<evidence type="ECO:0000256" key="2">
    <source>
        <dbReference type="ARBA" id="ARBA00023002"/>
    </source>
</evidence>
<dbReference type="Gene3D" id="3.40.50.720">
    <property type="entry name" value="NAD(P)-binding Rossmann-like Domain"/>
    <property type="match status" value="1"/>
</dbReference>
<sequence>MSRFLVTGSSDGIGAGIAAELESRGHAVVRHARDEAKAARLRAAGADDVVVGDLASLASTRAMAADLSARPPFDVVVHNAGWLPPEGERPVTGDGLERTFQVNALSAYLLTALLPLPSRLVYVSSNSIRRGRIDLDDLQHEANWTSDSAYAGSKLAMTAIAFAAARRYPAVLCNAVHPGWIRTKMSGDVAPLDVAAGADTPVWLATSDDPEATVTGTFFHERRVVRLNEQAYDPATQDALVERCAALTGVALPAA</sequence>
<dbReference type="SUPFAM" id="SSF51735">
    <property type="entry name" value="NAD(P)-binding Rossmann-fold domains"/>
    <property type="match status" value="1"/>
</dbReference>
<name>A0ABV6M9V8_9ACTN</name>
<evidence type="ECO:0000313" key="3">
    <source>
        <dbReference type="EMBL" id="MFC0531242.1"/>
    </source>
</evidence>
<dbReference type="InterPro" id="IPR002347">
    <property type="entry name" value="SDR_fam"/>
</dbReference>
<evidence type="ECO:0000256" key="1">
    <source>
        <dbReference type="ARBA" id="ARBA00006484"/>
    </source>
</evidence>
<dbReference type="PRINTS" id="PR00081">
    <property type="entry name" value="GDHRDH"/>
</dbReference>
<dbReference type="Proteomes" id="UP001589867">
    <property type="component" value="Unassembled WGS sequence"/>
</dbReference>
<proteinExistence type="inferred from homology"/>
<dbReference type="PROSITE" id="PS00061">
    <property type="entry name" value="ADH_SHORT"/>
    <property type="match status" value="1"/>
</dbReference>
<keyword evidence="2" id="KW-0560">Oxidoreductase</keyword>
<dbReference type="RefSeq" id="WP_377255321.1">
    <property type="nucleotide sequence ID" value="NZ_JBHLUH010000057.1"/>
</dbReference>
<dbReference type="Pfam" id="PF13561">
    <property type="entry name" value="adh_short_C2"/>
    <property type="match status" value="1"/>
</dbReference>
<dbReference type="InterPro" id="IPR020904">
    <property type="entry name" value="Sc_DH/Rdtase_CS"/>
</dbReference>
<accession>A0ABV6M9V8</accession>
<dbReference type="PANTHER" id="PTHR24320">
    <property type="entry name" value="RETINOL DEHYDROGENASE"/>
    <property type="match status" value="1"/>
</dbReference>
<comment type="caution">
    <text evidence="3">The sequence shown here is derived from an EMBL/GenBank/DDBJ whole genome shotgun (WGS) entry which is preliminary data.</text>
</comment>
<protein>
    <submittedName>
        <fullName evidence="3">SDR family oxidoreductase</fullName>
    </submittedName>
</protein>
<keyword evidence="4" id="KW-1185">Reference proteome</keyword>
<dbReference type="PANTHER" id="PTHR24320:SF274">
    <property type="entry name" value="CHAIN DEHYDROGENASE, PUTATIVE (AFU_ORTHOLOGUE AFUA_4G00440)-RELATED"/>
    <property type="match status" value="1"/>
</dbReference>
<gene>
    <name evidence="3" type="ORF">ACFFIA_26725</name>
</gene>
<organism evidence="3 4">
    <name type="scientific">Phytohabitans kaempferiae</name>
    <dbReference type="NCBI Taxonomy" id="1620943"/>
    <lineage>
        <taxon>Bacteria</taxon>
        <taxon>Bacillati</taxon>
        <taxon>Actinomycetota</taxon>
        <taxon>Actinomycetes</taxon>
        <taxon>Micromonosporales</taxon>
        <taxon>Micromonosporaceae</taxon>
    </lineage>
</organism>
<evidence type="ECO:0000313" key="4">
    <source>
        <dbReference type="Proteomes" id="UP001589867"/>
    </source>
</evidence>
<dbReference type="EMBL" id="JBHLUH010000057">
    <property type="protein sequence ID" value="MFC0531242.1"/>
    <property type="molecule type" value="Genomic_DNA"/>
</dbReference>
<dbReference type="InterPro" id="IPR036291">
    <property type="entry name" value="NAD(P)-bd_dom_sf"/>
</dbReference>
<comment type="similarity">
    <text evidence="1">Belongs to the short-chain dehydrogenases/reductases (SDR) family.</text>
</comment>